<dbReference type="PANTHER" id="PTHR33824">
    <property type="entry name" value="POLYKETIDE CYCLASE/DEHYDRASE AND LIPID TRANSPORT SUPERFAMILY PROTEIN"/>
    <property type="match status" value="1"/>
</dbReference>
<evidence type="ECO:0000259" key="2">
    <source>
        <dbReference type="Pfam" id="PF03364"/>
    </source>
</evidence>
<feature type="compositionally biased region" description="Basic residues" evidence="1">
    <location>
        <begin position="158"/>
        <end position="170"/>
    </location>
</feature>
<dbReference type="Pfam" id="PF03364">
    <property type="entry name" value="Polyketide_cyc"/>
    <property type="match status" value="1"/>
</dbReference>
<dbReference type="InterPro" id="IPR023393">
    <property type="entry name" value="START-like_dom_sf"/>
</dbReference>
<evidence type="ECO:0000256" key="1">
    <source>
        <dbReference type="SAM" id="MobiDB-lite"/>
    </source>
</evidence>
<reference evidence="3" key="2">
    <citation type="submission" date="2020-09" db="EMBL/GenBank/DDBJ databases">
        <authorList>
            <person name="Sun Q."/>
            <person name="Ohkuma M."/>
        </authorList>
    </citation>
    <scope>NUCLEOTIDE SEQUENCE</scope>
    <source>
        <strain evidence="3">JCM 4477</strain>
    </source>
</reference>
<feature type="domain" description="Coenzyme Q-binding protein COQ10 START" evidence="2">
    <location>
        <begin position="10"/>
        <end position="129"/>
    </location>
</feature>
<sequence length="170" mass="19288">MSTIEETTEIAVPVRTAYNQWTQFEVFPRFMSAVRSVEQVRPAVTHWVVGAGPLRHEFRTEIVEQRPDAYVAWRSLDGRHRGEVTFHATAPERTSVTVRIRTERPGPVNLLVGATGLPGRLVRSELAHFKEYIEGQGEESGAWRGRIRGGHVQPPHPHPPKRRVPHWPVG</sequence>
<evidence type="ECO:0000313" key="4">
    <source>
        <dbReference type="Proteomes" id="UP000630718"/>
    </source>
</evidence>
<dbReference type="PANTHER" id="PTHR33824:SF7">
    <property type="entry name" value="POLYKETIDE CYCLASE_DEHYDRASE AND LIPID TRANSPORT SUPERFAMILY PROTEIN"/>
    <property type="match status" value="1"/>
</dbReference>
<dbReference type="InterPro" id="IPR047137">
    <property type="entry name" value="ORF3"/>
</dbReference>
<organism evidence="3 4">
    <name type="scientific">Streptomyces fumanus</name>
    <dbReference type="NCBI Taxonomy" id="67302"/>
    <lineage>
        <taxon>Bacteria</taxon>
        <taxon>Bacillati</taxon>
        <taxon>Actinomycetota</taxon>
        <taxon>Actinomycetes</taxon>
        <taxon>Kitasatosporales</taxon>
        <taxon>Streptomycetaceae</taxon>
        <taxon>Streptomyces</taxon>
    </lineage>
</organism>
<name>A0A919DX58_9ACTN</name>
<dbReference type="CDD" id="cd07817">
    <property type="entry name" value="SRPBCC_8"/>
    <property type="match status" value="1"/>
</dbReference>
<dbReference type="Gene3D" id="3.30.530.20">
    <property type="match status" value="1"/>
</dbReference>
<protein>
    <submittedName>
        <fullName evidence="3">Cyclase</fullName>
    </submittedName>
</protein>
<keyword evidence="4" id="KW-1185">Reference proteome</keyword>
<dbReference type="EMBL" id="BNBI01000003">
    <property type="protein sequence ID" value="GHE94097.1"/>
    <property type="molecule type" value="Genomic_DNA"/>
</dbReference>
<gene>
    <name evidence="3" type="ORF">GCM10018772_17500</name>
</gene>
<accession>A0A919DX58</accession>
<dbReference type="RefSeq" id="WP_190203558.1">
    <property type="nucleotide sequence ID" value="NZ_BNBI01000003.1"/>
</dbReference>
<dbReference type="InterPro" id="IPR005031">
    <property type="entry name" value="COQ10_START"/>
</dbReference>
<proteinExistence type="predicted"/>
<dbReference type="SUPFAM" id="SSF55961">
    <property type="entry name" value="Bet v1-like"/>
    <property type="match status" value="1"/>
</dbReference>
<feature type="region of interest" description="Disordered" evidence="1">
    <location>
        <begin position="140"/>
        <end position="170"/>
    </location>
</feature>
<dbReference type="AlphaFoldDB" id="A0A919DX58"/>
<evidence type="ECO:0000313" key="3">
    <source>
        <dbReference type="EMBL" id="GHE94097.1"/>
    </source>
</evidence>
<dbReference type="Proteomes" id="UP000630718">
    <property type="component" value="Unassembled WGS sequence"/>
</dbReference>
<comment type="caution">
    <text evidence="3">The sequence shown here is derived from an EMBL/GenBank/DDBJ whole genome shotgun (WGS) entry which is preliminary data.</text>
</comment>
<reference evidence="3" key="1">
    <citation type="journal article" date="2014" name="Int. J. Syst. Evol. Microbiol.">
        <title>Complete genome sequence of Corynebacterium casei LMG S-19264T (=DSM 44701T), isolated from a smear-ripened cheese.</title>
        <authorList>
            <consortium name="US DOE Joint Genome Institute (JGI-PGF)"/>
            <person name="Walter F."/>
            <person name="Albersmeier A."/>
            <person name="Kalinowski J."/>
            <person name="Ruckert C."/>
        </authorList>
    </citation>
    <scope>NUCLEOTIDE SEQUENCE</scope>
    <source>
        <strain evidence="3">JCM 4477</strain>
    </source>
</reference>